<reference evidence="1" key="1">
    <citation type="submission" date="2022-04" db="EMBL/GenBank/DDBJ databases">
        <title>Jade perch genome.</title>
        <authorList>
            <person name="Chao B."/>
        </authorList>
    </citation>
    <scope>NUCLEOTIDE SEQUENCE</scope>
    <source>
        <strain evidence="1">CB-2022</strain>
    </source>
</reference>
<organism evidence="1 2">
    <name type="scientific">Scortum barcoo</name>
    <name type="common">barcoo grunter</name>
    <dbReference type="NCBI Taxonomy" id="214431"/>
    <lineage>
        <taxon>Eukaryota</taxon>
        <taxon>Metazoa</taxon>
        <taxon>Chordata</taxon>
        <taxon>Craniata</taxon>
        <taxon>Vertebrata</taxon>
        <taxon>Euteleostomi</taxon>
        <taxon>Actinopterygii</taxon>
        <taxon>Neopterygii</taxon>
        <taxon>Teleostei</taxon>
        <taxon>Neoteleostei</taxon>
        <taxon>Acanthomorphata</taxon>
        <taxon>Eupercaria</taxon>
        <taxon>Centrarchiformes</taxon>
        <taxon>Terapontoidei</taxon>
        <taxon>Terapontidae</taxon>
        <taxon>Scortum</taxon>
    </lineage>
</organism>
<name>A0ACB8W992_9TELE</name>
<proteinExistence type="predicted"/>
<dbReference type="Proteomes" id="UP000831701">
    <property type="component" value="Chromosome 13"/>
</dbReference>
<protein>
    <submittedName>
        <fullName evidence="1">Uncharacterized protein</fullName>
    </submittedName>
</protein>
<evidence type="ECO:0000313" key="1">
    <source>
        <dbReference type="EMBL" id="KAI3364230.1"/>
    </source>
</evidence>
<sequence>MRVRSGLRRRPIPSLLSHTAKSLPVTDTPLPFRTFRVVSQNSTGPTTRGNSTSNPNATTMATDTFSSSANSTSPTGASVSLHAGTVSLLLPVAVAASLLQRYC</sequence>
<keyword evidence="2" id="KW-1185">Reference proteome</keyword>
<comment type="caution">
    <text evidence="1">The sequence shown here is derived from an EMBL/GenBank/DDBJ whole genome shotgun (WGS) entry which is preliminary data.</text>
</comment>
<evidence type="ECO:0000313" key="2">
    <source>
        <dbReference type="Proteomes" id="UP000831701"/>
    </source>
</evidence>
<accession>A0ACB8W992</accession>
<dbReference type="EMBL" id="CM041543">
    <property type="protein sequence ID" value="KAI3364230.1"/>
    <property type="molecule type" value="Genomic_DNA"/>
</dbReference>
<gene>
    <name evidence="1" type="ORF">L3Q82_011041</name>
</gene>